<accession>A0ABS1R3G8</accession>
<dbReference type="Pfam" id="PF02566">
    <property type="entry name" value="OsmC"/>
    <property type="match status" value="1"/>
</dbReference>
<dbReference type="Proteomes" id="UP000625283">
    <property type="component" value="Unassembled WGS sequence"/>
</dbReference>
<dbReference type="EMBL" id="JAERTY010000005">
    <property type="protein sequence ID" value="MBL1409238.1"/>
    <property type="molecule type" value="Genomic_DNA"/>
</dbReference>
<dbReference type="InterPro" id="IPR015946">
    <property type="entry name" value="KH_dom-like_a/b"/>
</dbReference>
<proteinExistence type="predicted"/>
<reference evidence="1 2" key="1">
    <citation type="submission" date="2021-01" db="EMBL/GenBank/DDBJ databases">
        <title>C459-1 draft genome sequence.</title>
        <authorList>
            <person name="Zhang X.-F."/>
        </authorList>
    </citation>
    <scope>NUCLEOTIDE SEQUENCE [LARGE SCALE GENOMIC DNA]</scope>
    <source>
        <strain evidence="2">C459-1</strain>
    </source>
</reference>
<dbReference type="Gene3D" id="3.30.300.20">
    <property type="match status" value="1"/>
</dbReference>
<dbReference type="InterPro" id="IPR052707">
    <property type="entry name" value="OsmC_Ohr_Peroxiredoxin"/>
</dbReference>
<comment type="caution">
    <text evidence="1">The sequence shown here is derived from an EMBL/GenBank/DDBJ whole genome shotgun (WGS) entry which is preliminary data.</text>
</comment>
<sequence>MKEHKYQSKIEWTGNIGSGTENYRSYERDHRIILENKPVIEGSADPAFRGDATKHNPEDFLVSSLSSCHMLWYLHFCAVNGIVVLEYSDIAEGIMVEEENGKGRFIEVTLNPHVKVKSQDMTALAAELHKKAHEYCFIANSVNFPVKHRPTVSVKV</sequence>
<name>A0ABS1R3G8_9SPHI</name>
<gene>
    <name evidence="1" type="ORF">JKG61_10785</name>
</gene>
<evidence type="ECO:0000313" key="2">
    <source>
        <dbReference type="Proteomes" id="UP000625283"/>
    </source>
</evidence>
<dbReference type="PANTHER" id="PTHR42830:SF2">
    <property type="entry name" value="OSMC_OHR FAMILY PROTEIN"/>
    <property type="match status" value="1"/>
</dbReference>
<dbReference type="RefSeq" id="WP_202102990.1">
    <property type="nucleotide sequence ID" value="NZ_JAERTY010000005.1"/>
</dbReference>
<dbReference type="InterPro" id="IPR036102">
    <property type="entry name" value="OsmC/Ohrsf"/>
</dbReference>
<dbReference type="InterPro" id="IPR003718">
    <property type="entry name" value="OsmC/Ohr_fam"/>
</dbReference>
<organism evidence="1 2">
    <name type="scientific">Sphingobacterium faecale</name>
    <dbReference type="NCBI Taxonomy" id="2803775"/>
    <lineage>
        <taxon>Bacteria</taxon>
        <taxon>Pseudomonadati</taxon>
        <taxon>Bacteroidota</taxon>
        <taxon>Sphingobacteriia</taxon>
        <taxon>Sphingobacteriales</taxon>
        <taxon>Sphingobacteriaceae</taxon>
        <taxon>Sphingobacterium</taxon>
    </lineage>
</organism>
<dbReference type="PANTHER" id="PTHR42830">
    <property type="entry name" value="OSMOTICALLY INDUCIBLE FAMILY PROTEIN"/>
    <property type="match status" value="1"/>
</dbReference>
<protein>
    <submittedName>
        <fullName evidence="1">OsmC family protein</fullName>
    </submittedName>
</protein>
<evidence type="ECO:0000313" key="1">
    <source>
        <dbReference type="EMBL" id="MBL1409238.1"/>
    </source>
</evidence>
<dbReference type="SUPFAM" id="SSF82784">
    <property type="entry name" value="OsmC-like"/>
    <property type="match status" value="1"/>
</dbReference>
<keyword evidence="2" id="KW-1185">Reference proteome</keyword>